<dbReference type="AlphaFoldDB" id="A0A9R1UZS2"/>
<protein>
    <recommendedName>
        <fullName evidence="1">FHA domain-containing protein</fullName>
    </recommendedName>
</protein>
<proteinExistence type="predicted"/>
<dbReference type="Pfam" id="PF00498">
    <property type="entry name" value="FHA"/>
    <property type="match status" value="1"/>
</dbReference>
<dbReference type="Gene3D" id="2.60.200.20">
    <property type="match status" value="1"/>
</dbReference>
<keyword evidence="3" id="KW-1185">Reference proteome</keyword>
<sequence>MLVLHFNKYGGVFIYDLSGTFGTFINKNQVKKNMYMELHVGDVLRFGQKKELLSVKNLTIQSEKRNMEDSLLQAKREAPLVDGISWGMDDDGVEENEFFFGIKTDV</sequence>
<dbReference type="EMBL" id="NBSK02000007">
    <property type="protein sequence ID" value="KAJ0196558.1"/>
    <property type="molecule type" value="Genomic_DNA"/>
</dbReference>
<organism evidence="2 3">
    <name type="scientific">Lactuca sativa</name>
    <name type="common">Garden lettuce</name>
    <dbReference type="NCBI Taxonomy" id="4236"/>
    <lineage>
        <taxon>Eukaryota</taxon>
        <taxon>Viridiplantae</taxon>
        <taxon>Streptophyta</taxon>
        <taxon>Embryophyta</taxon>
        <taxon>Tracheophyta</taxon>
        <taxon>Spermatophyta</taxon>
        <taxon>Magnoliopsida</taxon>
        <taxon>eudicotyledons</taxon>
        <taxon>Gunneridae</taxon>
        <taxon>Pentapetalae</taxon>
        <taxon>asterids</taxon>
        <taxon>campanulids</taxon>
        <taxon>Asterales</taxon>
        <taxon>Asteraceae</taxon>
        <taxon>Cichorioideae</taxon>
        <taxon>Cichorieae</taxon>
        <taxon>Lactucinae</taxon>
        <taxon>Lactuca</taxon>
    </lineage>
</organism>
<evidence type="ECO:0000259" key="1">
    <source>
        <dbReference type="Pfam" id="PF00498"/>
    </source>
</evidence>
<accession>A0A9R1UZS2</accession>
<dbReference type="SUPFAM" id="SSF49879">
    <property type="entry name" value="SMAD/FHA domain"/>
    <property type="match status" value="1"/>
</dbReference>
<gene>
    <name evidence="2" type="ORF">LSAT_V11C700376970</name>
</gene>
<dbReference type="Proteomes" id="UP000235145">
    <property type="component" value="Unassembled WGS sequence"/>
</dbReference>
<dbReference type="PANTHER" id="PTHR23308">
    <property type="entry name" value="NUCLEAR INHIBITOR OF PROTEIN PHOSPHATASE-1"/>
    <property type="match status" value="1"/>
</dbReference>
<reference evidence="2 3" key="1">
    <citation type="journal article" date="2017" name="Nat. Commun.">
        <title>Genome assembly with in vitro proximity ligation data and whole-genome triplication in lettuce.</title>
        <authorList>
            <person name="Reyes-Chin-Wo S."/>
            <person name="Wang Z."/>
            <person name="Yang X."/>
            <person name="Kozik A."/>
            <person name="Arikit S."/>
            <person name="Song C."/>
            <person name="Xia L."/>
            <person name="Froenicke L."/>
            <person name="Lavelle D.O."/>
            <person name="Truco M.J."/>
            <person name="Xia R."/>
            <person name="Zhu S."/>
            <person name="Xu C."/>
            <person name="Xu H."/>
            <person name="Xu X."/>
            <person name="Cox K."/>
            <person name="Korf I."/>
            <person name="Meyers B.C."/>
            <person name="Michelmore R.W."/>
        </authorList>
    </citation>
    <scope>NUCLEOTIDE SEQUENCE [LARGE SCALE GENOMIC DNA]</scope>
    <source>
        <strain evidence="3">cv. Salinas</strain>
        <tissue evidence="2">Seedlings</tissue>
    </source>
</reference>
<evidence type="ECO:0000313" key="3">
    <source>
        <dbReference type="Proteomes" id="UP000235145"/>
    </source>
</evidence>
<evidence type="ECO:0000313" key="2">
    <source>
        <dbReference type="EMBL" id="KAJ0196558.1"/>
    </source>
</evidence>
<feature type="domain" description="FHA" evidence="1">
    <location>
        <begin position="4"/>
        <end position="47"/>
    </location>
</feature>
<comment type="caution">
    <text evidence="2">The sequence shown here is derived from an EMBL/GenBank/DDBJ whole genome shotgun (WGS) entry which is preliminary data.</text>
</comment>
<name>A0A9R1UZS2_LACSA</name>
<dbReference type="InterPro" id="IPR000253">
    <property type="entry name" value="FHA_dom"/>
</dbReference>
<dbReference type="InterPro" id="IPR050923">
    <property type="entry name" value="Cell_Proc_Reg/RNA_Proc"/>
</dbReference>
<dbReference type="InterPro" id="IPR008984">
    <property type="entry name" value="SMAD_FHA_dom_sf"/>
</dbReference>